<dbReference type="InterPro" id="IPR002083">
    <property type="entry name" value="MATH/TRAF_dom"/>
</dbReference>
<dbReference type="PANTHER" id="PTHR46162:SF20">
    <property type="entry name" value="UBIQUITIN CARBOXYL-TERMINAL HYDROLASE 7-LIKE ISOFORM X1"/>
    <property type="match status" value="1"/>
</dbReference>
<feature type="domain" description="MATH" evidence="1">
    <location>
        <begin position="22"/>
        <end position="154"/>
    </location>
</feature>
<dbReference type="SMART" id="SM00061">
    <property type="entry name" value="MATH"/>
    <property type="match status" value="2"/>
</dbReference>
<evidence type="ECO:0000313" key="2">
    <source>
        <dbReference type="EMBL" id="KAG8366333.1"/>
    </source>
</evidence>
<name>A0AAV6W861_9LAMI</name>
<dbReference type="CDD" id="cd00121">
    <property type="entry name" value="MATH"/>
    <property type="match status" value="2"/>
</dbReference>
<reference evidence="2" key="1">
    <citation type="submission" date="2019-10" db="EMBL/GenBank/DDBJ databases">
        <authorList>
            <person name="Zhang R."/>
            <person name="Pan Y."/>
            <person name="Wang J."/>
            <person name="Ma R."/>
            <person name="Yu S."/>
        </authorList>
    </citation>
    <scope>NUCLEOTIDE SEQUENCE</scope>
    <source>
        <strain evidence="2">LA-IB0</strain>
        <tissue evidence="2">Leaf</tissue>
    </source>
</reference>
<dbReference type="Pfam" id="PF22486">
    <property type="entry name" value="MATH_2"/>
    <property type="match status" value="2"/>
</dbReference>
<dbReference type="PANTHER" id="PTHR46162">
    <property type="entry name" value="TRAF-LIKE FAMILY PROTEIN"/>
    <property type="match status" value="1"/>
</dbReference>
<evidence type="ECO:0000259" key="1">
    <source>
        <dbReference type="PROSITE" id="PS50144"/>
    </source>
</evidence>
<protein>
    <recommendedName>
        <fullName evidence="1">MATH domain-containing protein</fullName>
    </recommendedName>
</protein>
<keyword evidence="3" id="KW-1185">Reference proteome</keyword>
<dbReference type="InterPro" id="IPR008974">
    <property type="entry name" value="TRAF-like"/>
</dbReference>
<dbReference type="AlphaFoldDB" id="A0AAV6W861"/>
<dbReference type="Gene3D" id="2.60.210.10">
    <property type="entry name" value="Apoptosis, Tumor Necrosis Factor Receptor Associated Protein 2, Chain A"/>
    <property type="match status" value="2"/>
</dbReference>
<dbReference type="SUPFAM" id="SSF49599">
    <property type="entry name" value="TRAF domain-like"/>
    <property type="match status" value="2"/>
</dbReference>
<accession>A0AAV6W861</accession>
<dbReference type="EMBL" id="WHWC01000017">
    <property type="protein sequence ID" value="KAG8366333.1"/>
    <property type="molecule type" value="Genomic_DNA"/>
</dbReference>
<organism evidence="2 3">
    <name type="scientific">Buddleja alternifolia</name>
    <dbReference type="NCBI Taxonomy" id="168488"/>
    <lineage>
        <taxon>Eukaryota</taxon>
        <taxon>Viridiplantae</taxon>
        <taxon>Streptophyta</taxon>
        <taxon>Embryophyta</taxon>
        <taxon>Tracheophyta</taxon>
        <taxon>Spermatophyta</taxon>
        <taxon>Magnoliopsida</taxon>
        <taxon>eudicotyledons</taxon>
        <taxon>Gunneridae</taxon>
        <taxon>Pentapetalae</taxon>
        <taxon>asterids</taxon>
        <taxon>lamiids</taxon>
        <taxon>Lamiales</taxon>
        <taxon>Scrophulariaceae</taxon>
        <taxon>Buddlejeae</taxon>
        <taxon>Buddleja</taxon>
    </lineage>
</organism>
<sequence length="307" mass="34927">MAINYPDAIEEGAVVETREVSPSHFLFKIKSFSLLSENGFDKYETTNFVVGDYKWRLILYPNGRDDGNKEDHISVYLAIADTSSLPARWEVNAIFSIFLLNQKLDNFLSLRGRIRRFHAVNPEWGFSKFISKKSFTDPCNGYLVDDNCVFGAEVFVIKSQGAVECLSNLKPGNPYKHSINISNFSKLGNLWNSENFVLGDRTWSIRVYPRGDGKGKDKDVSIFLYLVGSEPHKVKVKYSIAIKNQFTDEHRVENVSRWFIPNGEGWGWSSFIPIKDMIDSKKGFLVEDCCVVEVEILLPAISQNTLP</sequence>
<feature type="domain" description="MATH" evidence="1">
    <location>
        <begin position="174"/>
        <end position="296"/>
    </location>
</feature>
<comment type="caution">
    <text evidence="2">The sequence shown here is derived from an EMBL/GenBank/DDBJ whole genome shotgun (WGS) entry which is preliminary data.</text>
</comment>
<dbReference type="PROSITE" id="PS50144">
    <property type="entry name" value="MATH"/>
    <property type="match status" value="2"/>
</dbReference>
<dbReference type="Proteomes" id="UP000826271">
    <property type="component" value="Unassembled WGS sequence"/>
</dbReference>
<proteinExistence type="predicted"/>
<gene>
    <name evidence="2" type="ORF">BUALT_Bualt17G0068900</name>
</gene>
<evidence type="ECO:0000313" key="3">
    <source>
        <dbReference type="Proteomes" id="UP000826271"/>
    </source>
</evidence>